<dbReference type="OrthoDB" id="9784101at2"/>
<dbReference type="RefSeq" id="WP_161700893.1">
    <property type="nucleotide sequence ID" value="NZ_JAAAMU010000010.1"/>
</dbReference>
<evidence type="ECO:0000259" key="1">
    <source>
        <dbReference type="Pfam" id="PF08241"/>
    </source>
</evidence>
<comment type="caution">
    <text evidence="2">The sequence shown here is derived from an EMBL/GenBank/DDBJ whole genome shotgun (WGS) entry which is preliminary data.</text>
</comment>
<dbReference type="Proteomes" id="UP000558113">
    <property type="component" value="Unassembled WGS sequence"/>
</dbReference>
<keyword evidence="2" id="KW-0808">Transferase</keyword>
<dbReference type="AlphaFoldDB" id="A0A7X4YTE5"/>
<keyword evidence="2" id="KW-0489">Methyltransferase</keyword>
<dbReference type="InterPro" id="IPR050508">
    <property type="entry name" value="Methyltransf_Superfamily"/>
</dbReference>
<dbReference type="Gene3D" id="3.40.50.150">
    <property type="entry name" value="Vaccinia Virus protein VP39"/>
    <property type="match status" value="1"/>
</dbReference>
<dbReference type="GO" id="GO:0032259">
    <property type="term" value="P:methylation"/>
    <property type="evidence" value="ECO:0007669"/>
    <property type="project" value="UniProtKB-KW"/>
</dbReference>
<dbReference type="SUPFAM" id="SSF53335">
    <property type="entry name" value="S-adenosyl-L-methionine-dependent methyltransferases"/>
    <property type="match status" value="1"/>
</dbReference>
<organism evidence="2 3">
    <name type="scientific">Paenibacillus sacheonensis</name>
    <dbReference type="NCBI Taxonomy" id="742054"/>
    <lineage>
        <taxon>Bacteria</taxon>
        <taxon>Bacillati</taxon>
        <taxon>Bacillota</taxon>
        <taxon>Bacilli</taxon>
        <taxon>Bacillales</taxon>
        <taxon>Paenibacillaceae</taxon>
        <taxon>Paenibacillus</taxon>
    </lineage>
</organism>
<dbReference type="InterPro" id="IPR013216">
    <property type="entry name" value="Methyltransf_11"/>
</dbReference>
<protein>
    <submittedName>
        <fullName evidence="2">Methyltransferase domain-containing protein</fullName>
    </submittedName>
</protein>
<dbReference type="InterPro" id="IPR029063">
    <property type="entry name" value="SAM-dependent_MTases_sf"/>
</dbReference>
<evidence type="ECO:0000313" key="2">
    <source>
        <dbReference type="EMBL" id="NBC71184.1"/>
    </source>
</evidence>
<evidence type="ECO:0000313" key="3">
    <source>
        <dbReference type="Proteomes" id="UP000558113"/>
    </source>
</evidence>
<feature type="domain" description="Methyltransferase type 11" evidence="1">
    <location>
        <begin position="45"/>
        <end position="150"/>
    </location>
</feature>
<dbReference type="PANTHER" id="PTHR42912">
    <property type="entry name" value="METHYLTRANSFERASE"/>
    <property type="match status" value="1"/>
</dbReference>
<keyword evidence="3" id="KW-1185">Reference proteome</keyword>
<proteinExistence type="predicted"/>
<accession>A0A7X4YTE5</accession>
<dbReference type="GO" id="GO:0008757">
    <property type="term" value="F:S-adenosylmethionine-dependent methyltransferase activity"/>
    <property type="evidence" value="ECO:0007669"/>
    <property type="project" value="InterPro"/>
</dbReference>
<name>A0A7X4YTE5_9BACL</name>
<dbReference type="Pfam" id="PF08241">
    <property type="entry name" value="Methyltransf_11"/>
    <property type="match status" value="1"/>
</dbReference>
<gene>
    <name evidence="2" type="ORF">GT003_19490</name>
</gene>
<dbReference type="EMBL" id="JAAAMU010000010">
    <property type="protein sequence ID" value="NBC71184.1"/>
    <property type="molecule type" value="Genomic_DNA"/>
</dbReference>
<dbReference type="CDD" id="cd02440">
    <property type="entry name" value="AdoMet_MTases"/>
    <property type="match status" value="1"/>
</dbReference>
<sequence length="232" mass="26250">MIEHDIIYQTQAERYERLIASEDAEDNLLRAIQTIVPDLTVLDAVDIGSGTGRLARLLAPQVRSILLTDASQAMLDIAAKQLTEAKMTNWRTSQGVNDRLPLVNQSVDLLTAGWTICYSASSNVPNWRTNLQAILAEMERVIRPGGTAIIFENYGTGASEPNPPSFLKDYYRALEQQHGFEHRYIRTDFHFASEEEAFALIDFFFGSEFSQQVVNDQTVHFPECTGIWWKSF</sequence>
<reference evidence="2 3" key="1">
    <citation type="submission" date="2020-01" db="EMBL/GenBank/DDBJ databases">
        <title>Paenibacillus soybeanensis sp. nov. isolated from the nodules of soybean (Glycine max(L.) Merr).</title>
        <authorList>
            <person name="Wang H."/>
        </authorList>
    </citation>
    <scope>NUCLEOTIDE SEQUENCE [LARGE SCALE GENOMIC DNA]</scope>
    <source>
        <strain evidence="2 3">DSM 23054</strain>
    </source>
</reference>